<dbReference type="Proteomes" id="UP001595906">
    <property type="component" value="Unassembled WGS sequence"/>
</dbReference>
<keyword evidence="3" id="KW-0732">Signal</keyword>
<feature type="domain" description="SusD-like N-terminal" evidence="7">
    <location>
        <begin position="26"/>
        <end position="202"/>
    </location>
</feature>
<dbReference type="InterPro" id="IPR012944">
    <property type="entry name" value="SusD_RagB_dom"/>
</dbReference>
<dbReference type="CDD" id="cd08977">
    <property type="entry name" value="SusD"/>
    <property type="match status" value="1"/>
</dbReference>
<comment type="caution">
    <text evidence="8">The sequence shown here is derived from an EMBL/GenBank/DDBJ whole genome shotgun (WGS) entry which is preliminary data.</text>
</comment>
<evidence type="ECO:0000259" key="6">
    <source>
        <dbReference type="Pfam" id="PF07980"/>
    </source>
</evidence>
<reference evidence="9" key="1">
    <citation type="journal article" date="2019" name="Int. J. Syst. Evol. Microbiol.">
        <title>The Global Catalogue of Microorganisms (GCM) 10K type strain sequencing project: providing services to taxonomists for standard genome sequencing and annotation.</title>
        <authorList>
            <consortium name="The Broad Institute Genomics Platform"/>
            <consortium name="The Broad Institute Genome Sequencing Center for Infectious Disease"/>
            <person name="Wu L."/>
            <person name="Ma J."/>
        </authorList>
    </citation>
    <scope>NUCLEOTIDE SEQUENCE [LARGE SCALE GENOMIC DNA]</scope>
    <source>
        <strain evidence="9">CECT 8010</strain>
    </source>
</reference>
<protein>
    <submittedName>
        <fullName evidence="8">RagB/SusD family nutrient uptake outer membrane protein</fullName>
    </submittedName>
</protein>
<dbReference type="Pfam" id="PF07980">
    <property type="entry name" value="SusD_RagB"/>
    <property type="match status" value="1"/>
</dbReference>
<dbReference type="PROSITE" id="PS51257">
    <property type="entry name" value="PROKAR_LIPOPROTEIN"/>
    <property type="match status" value="1"/>
</dbReference>
<name>A0ABV8Q1M6_9BACT</name>
<keyword evidence="5" id="KW-0998">Cell outer membrane</keyword>
<dbReference type="Gene3D" id="1.25.40.390">
    <property type="match status" value="1"/>
</dbReference>
<evidence type="ECO:0000259" key="7">
    <source>
        <dbReference type="Pfam" id="PF14322"/>
    </source>
</evidence>
<dbReference type="SUPFAM" id="SSF48452">
    <property type="entry name" value="TPR-like"/>
    <property type="match status" value="1"/>
</dbReference>
<dbReference type="InterPro" id="IPR033985">
    <property type="entry name" value="SusD-like_N"/>
</dbReference>
<evidence type="ECO:0000313" key="8">
    <source>
        <dbReference type="EMBL" id="MFC4233445.1"/>
    </source>
</evidence>
<evidence type="ECO:0000256" key="4">
    <source>
        <dbReference type="ARBA" id="ARBA00023136"/>
    </source>
</evidence>
<proteinExistence type="inferred from homology"/>
<dbReference type="RefSeq" id="WP_379015720.1">
    <property type="nucleotide sequence ID" value="NZ_JBHSDC010000029.1"/>
</dbReference>
<evidence type="ECO:0000256" key="5">
    <source>
        <dbReference type="ARBA" id="ARBA00023237"/>
    </source>
</evidence>
<evidence type="ECO:0000256" key="3">
    <source>
        <dbReference type="ARBA" id="ARBA00022729"/>
    </source>
</evidence>
<comment type="similarity">
    <text evidence="2">Belongs to the SusD family.</text>
</comment>
<feature type="domain" description="RagB/SusD" evidence="6">
    <location>
        <begin position="366"/>
        <end position="492"/>
    </location>
</feature>
<dbReference type="Gene3D" id="1.25.40.900">
    <property type="match status" value="1"/>
</dbReference>
<dbReference type="EMBL" id="JBHSDC010000029">
    <property type="protein sequence ID" value="MFC4233445.1"/>
    <property type="molecule type" value="Genomic_DNA"/>
</dbReference>
<evidence type="ECO:0000313" key="9">
    <source>
        <dbReference type="Proteomes" id="UP001595906"/>
    </source>
</evidence>
<comment type="subcellular location">
    <subcellularLocation>
        <location evidence="1">Cell outer membrane</location>
    </subcellularLocation>
</comment>
<dbReference type="InterPro" id="IPR011990">
    <property type="entry name" value="TPR-like_helical_dom_sf"/>
</dbReference>
<organism evidence="8 9">
    <name type="scientific">Parasediminibacterium paludis</name>
    <dbReference type="NCBI Taxonomy" id="908966"/>
    <lineage>
        <taxon>Bacteria</taxon>
        <taxon>Pseudomonadati</taxon>
        <taxon>Bacteroidota</taxon>
        <taxon>Chitinophagia</taxon>
        <taxon>Chitinophagales</taxon>
        <taxon>Chitinophagaceae</taxon>
        <taxon>Parasediminibacterium</taxon>
    </lineage>
</organism>
<evidence type="ECO:0000256" key="1">
    <source>
        <dbReference type="ARBA" id="ARBA00004442"/>
    </source>
</evidence>
<keyword evidence="9" id="KW-1185">Reference proteome</keyword>
<evidence type="ECO:0000256" key="2">
    <source>
        <dbReference type="ARBA" id="ARBA00006275"/>
    </source>
</evidence>
<accession>A0ABV8Q1M6</accession>
<sequence>MKQILIKQFSIFIAATMLLSACNKTFLDNKPYNSAVLGDAIKNEADLSAALNGLYGSLRATDFYGRTYVVKGDLMSDDCFLSVANSGRYLAFNQYNMVYNDGYATAIWANAYTAIKNASFIINSGFPVSTDNASQMMSEAYAVRGMVLFDLCRNFAKPYTDNPDGLGVPIVTTFDQSSKPARSTIKQVYAQVLSDLNQAYTLAKFNQGATMVLAGSGANRTLNSSFISKYAIKCLLARVYQNMGDWANAKAAALDVYTNGGFSLTASTALVGYWKGTTPRTDKVETMFEVTSDANNSVADGTLANLFVPKTNGGSYGDILATQSFYDSYAASDVRKQLYNPSIRSGQLGTAIYITKYPIDYVNYDDVKICRYAEILLILAESYYNTGDPTNANLFLNMVAQKRDPSFAGYASTGTQILEDILNERKKEFAFEGYRFWDLFRLKRSFVKVQAQDGTSSVSQSITVTPSTLNIIFPISFDEMLVNPNMVQNPGY</sequence>
<dbReference type="Gene3D" id="2.20.20.130">
    <property type="match status" value="1"/>
</dbReference>
<gene>
    <name evidence="8" type="ORF">ACFOW1_16205</name>
</gene>
<dbReference type="Pfam" id="PF14322">
    <property type="entry name" value="SusD-like_3"/>
    <property type="match status" value="1"/>
</dbReference>
<keyword evidence="4" id="KW-0472">Membrane</keyword>